<feature type="transmembrane region" description="Helical" evidence="1">
    <location>
        <begin position="46"/>
        <end position="67"/>
    </location>
</feature>
<evidence type="ECO:0000313" key="3">
    <source>
        <dbReference type="Proteomes" id="UP000054144"/>
    </source>
</evidence>
<gene>
    <name evidence="2" type="ORF">FISHEDRAFT_73170</name>
</gene>
<dbReference type="EMBL" id="KN881794">
    <property type="protein sequence ID" value="KIY48922.1"/>
    <property type="molecule type" value="Genomic_DNA"/>
</dbReference>
<organism evidence="2 3">
    <name type="scientific">Fistulina hepatica ATCC 64428</name>
    <dbReference type="NCBI Taxonomy" id="1128425"/>
    <lineage>
        <taxon>Eukaryota</taxon>
        <taxon>Fungi</taxon>
        <taxon>Dikarya</taxon>
        <taxon>Basidiomycota</taxon>
        <taxon>Agaricomycotina</taxon>
        <taxon>Agaricomycetes</taxon>
        <taxon>Agaricomycetidae</taxon>
        <taxon>Agaricales</taxon>
        <taxon>Fistulinaceae</taxon>
        <taxon>Fistulina</taxon>
    </lineage>
</organism>
<feature type="transmembrane region" description="Helical" evidence="1">
    <location>
        <begin position="113"/>
        <end position="142"/>
    </location>
</feature>
<dbReference type="Proteomes" id="UP000054144">
    <property type="component" value="Unassembled WGS sequence"/>
</dbReference>
<sequence length="202" mass="22454">MFVESLVASFPVYDRLMTASADSDYSTIFERLKYEWSLSVDLLKKVAVVGMFIFAGIRGGTIFGVKLNSIMEAALSVSSAMSVIGALCGAWYISRYDARNIKDRALDVFGLYLFFSVSCRVPGLCHLVSTFSMLVFFFSVVYNLSPSIALACCGIHGVLMTLQYSVCALVFVTHVTWDAMRRLFDRIVSLTATTIHHHSNHK</sequence>
<dbReference type="AlphaFoldDB" id="A0A0D7AD46"/>
<feature type="transmembrane region" description="Helical" evidence="1">
    <location>
        <begin position="73"/>
        <end position="93"/>
    </location>
</feature>
<proteinExistence type="predicted"/>
<evidence type="ECO:0000313" key="2">
    <source>
        <dbReference type="EMBL" id="KIY48922.1"/>
    </source>
</evidence>
<reference evidence="2 3" key="1">
    <citation type="journal article" date="2015" name="Fungal Genet. Biol.">
        <title>Evolution of novel wood decay mechanisms in Agaricales revealed by the genome sequences of Fistulina hepatica and Cylindrobasidium torrendii.</title>
        <authorList>
            <person name="Floudas D."/>
            <person name="Held B.W."/>
            <person name="Riley R."/>
            <person name="Nagy L.G."/>
            <person name="Koehler G."/>
            <person name="Ransdell A.S."/>
            <person name="Younus H."/>
            <person name="Chow J."/>
            <person name="Chiniquy J."/>
            <person name="Lipzen A."/>
            <person name="Tritt A."/>
            <person name="Sun H."/>
            <person name="Haridas S."/>
            <person name="LaButti K."/>
            <person name="Ohm R.A."/>
            <person name="Kues U."/>
            <person name="Blanchette R.A."/>
            <person name="Grigoriev I.V."/>
            <person name="Minto R.E."/>
            <person name="Hibbett D.S."/>
        </authorList>
    </citation>
    <scope>NUCLEOTIDE SEQUENCE [LARGE SCALE GENOMIC DNA]</scope>
    <source>
        <strain evidence="2 3">ATCC 64428</strain>
    </source>
</reference>
<keyword evidence="1" id="KW-1133">Transmembrane helix</keyword>
<accession>A0A0D7AD46</accession>
<protein>
    <submittedName>
        <fullName evidence="2">Uncharacterized protein</fullName>
    </submittedName>
</protein>
<dbReference type="OrthoDB" id="2642524at2759"/>
<keyword evidence="1" id="KW-0472">Membrane</keyword>
<evidence type="ECO:0000256" key="1">
    <source>
        <dbReference type="SAM" id="Phobius"/>
    </source>
</evidence>
<keyword evidence="1" id="KW-0812">Transmembrane</keyword>
<feature type="transmembrane region" description="Helical" evidence="1">
    <location>
        <begin position="148"/>
        <end position="172"/>
    </location>
</feature>
<keyword evidence="3" id="KW-1185">Reference proteome</keyword>
<name>A0A0D7AD46_9AGAR</name>